<evidence type="ECO:0000259" key="1">
    <source>
        <dbReference type="SMART" id="SM00587"/>
    </source>
</evidence>
<name>A0A9W7BTJ4_9STRA</name>
<dbReference type="InterPro" id="IPR004119">
    <property type="entry name" value="EcKL"/>
</dbReference>
<feature type="domain" description="CHK kinase-like" evidence="1">
    <location>
        <begin position="157"/>
        <end position="352"/>
    </location>
</feature>
<evidence type="ECO:0000313" key="2">
    <source>
        <dbReference type="EMBL" id="GMH93487.1"/>
    </source>
</evidence>
<sequence length="453" mass="52222">MKAKTVSTTIQKVCKLACCGFLPFYPRGEHYGTKFPGTPKQLGKMGKNWVEAALKASGALALDNSLTTLEITELGAIGLLGDLRVLTVTYEKETDLPTKFIAKFAALDFDARMITDVFDLTLSEVRFYQQLQKKLTVVDTPACYFADIEMLSNKFILLIEHLGFTRNASFRDFLVPNSLSLEEARLCMLQMARLHARYWGEKQKEVPWLNRTDNKLMEDLIVAQEKVMWKHFSRKDQGGTKPTDWEYEVPEELKQRWPSVKKNTFLYLSRLENHPFRTCLHGDTRLDNWFFYNDSTNSPAAGLIDWQLITVGISVQDLAWFFLGSVPNEFCIAHENDLLRTYLDELNSNLETPIDEMAFFEEYDLSYFHSTVKAMIAVSKVKKKQKRNLKICDKMMVGALAGLERRRTWEAFDKLENNRMKINHKRAISKEILNRRKTIAGYAAKVTPEDNNT</sequence>
<dbReference type="InterPro" id="IPR011009">
    <property type="entry name" value="Kinase-like_dom_sf"/>
</dbReference>
<dbReference type="Proteomes" id="UP001165160">
    <property type="component" value="Unassembled WGS sequence"/>
</dbReference>
<dbReference type="SMART" id="SM00587">
    <property type="entry name" value="CHK"/>
    <property type="match status" value="1"/>
</dbReference>
<dbReference type="PANTHER" id="PTHR11012:SF30">
    <property type="entry name" value="PROTEIN KINASE-LIKE DOMAIN-CONTAINING"/>
    <property type="match status" value="1"/>
</dbReference>
<dbReference type="EMBL" id="BRXX01000139">
    <property type="protein sequence ID" value="GMH93487.1"/>
    <property type="molecule type" value="Genomic_DNA"/>
</dbReference>
<keyword evidence="3" id="KW-1185">Reference proteome</keyword>
<dbReference type="SUPFAM" id="SSF56112">
    <property type="entry name" value="Protein kinase-like (PK-like)"/>
    <property type="match status" value="1"/>
</dbReference>
<dbReference type="InterPro" id="IPR015897">
    <property type="entry name" value="CHK_kinase-like"/>
</dbReference>
<evidence type="ECO:0000313" key="3">
    <source>
        <dbReference type="Proteomes" id="UP001165160"/>
    </source>
</evidence>
<dbReference type="Pfam" id="PF02958">
    <property type="entry name" value="EcKL"/>
    <property type="match status" value="1"/>
</dbReference>
<reference evidence="3" key="1">
    <citation type="journal article" date="2023" name="Commun. Biol.">
        <title>Genome analysis of Parmales, the sister group of diatoms, reveals the evolutionary specialization of diatoms from phago-mixotrophs to photoautotrophs.</title>
        <authorList>
            <person name="Ban H."/>
            <person name="Sato S."/>
            <person name="Yoshikawa S."/>
            <person name="Yamada K."/>
            <person name="Nakamura Y."/>
            <person name="Ichinomiya M."/>
            <person name="Sato N."/>
            <person name="Blanc-Mathieu R."/>
            <person name="Endo H."/>
            <person name="Kuwata A."/>
            <person name="Ogata H."/>
        </authorList>
    </citation>
    <scope>NUCLEOTIDE SEQUENCE [LARGE SCALE GENOMIC DNA]</scope>
    <source>
        <strain evidence="3">NIES 3699</strain>
    </source>
</reference>
<accession>A0A9W7BTJ4</accession>
<comment type="caution">
    <text evidence="2">The sequence shown here is derived from an EMBL/GenBank/DDBJ whole genome shotgun (WGS) entry which is preliminary data.</text>
</comment>
<gene>
    <name evidence="2" type="ORF">TrVE_jg503</name>
</gene>
<dbReference type="Gene3D" id="3.90.1200.10">
    <property type="match status" value="1"/>
</dbReference>
<dbReference type="PANTHER" id="PTHR11012">
    <property type="entry name" value="PROTEIN KINASE-LIKE DOMAIN-CONTAINING"/>
    <property type="match status" value="1"/>
</dbReference>
<organism evidence="2 3">
    <name type="scientific">Triparma verrucosa</name>
    <dbReference type="NCBI Taxonomy" id="1606542"/>
    <lineage>
        <taxon>Eukaryota</taxon>
        <taxon>Sar</taxon>
        <taxon>Stramenopiles</taxon>
        <taxon>Ochrophyta</taxon>
        <taxon>Bolidophyceae</taxon>
        <taxon>Parmales</taxon>
        <taxon>Triparmaceae</taxon>
        <taxon>Triparma</taxon>
    </lineage>
</organism>
<proteinExistence type="predicted"/>
<dbReference type="AlphaFoldDB" id="A0A9W7BTJ4"/>
<protein>
    <recommendedName>
        <fullName evidence="1">CHK kinase-like domain-containing protein</fullName>
    </recommendedName>
</protein>